<accession>A0A917H8H1</accession>
<organism evidence="1 2">
    <name type="scientific">Virgibacillus oceani</name>
    <dbReference type="NCBI Taxonomy" id="1479511"/>
    <lineage>
        <taxon>Bacteria</taxon>
        <taxon>Bacillati</taxon>
        <taxon>Bacillota</taxon>
        <taxon>Bacilli</taxon>
        <taxon>Bacillales</taxon>
        <taxon>Bacillaceae</taxon>
        <taxon>Virgibacillus</taxon>
    </lineage>
</organism>
<gene>
    <name evidence="1" type="ORF">GCM10011398_14390</name>
</gene>
<evidence type="ECO:0000313" key="2">
    <source>
        <dbReference type="Proteomes" id="UP000622860"/>
    </source>
</evidence>
<proteinExistence type="predicted"/>
<dbReference type="EMBL" id="BMFR01000004">
    <property type="protein sequence ID" value="GGG71282.1"/>
    <property type="molecule type" value="Genomic_DNA"/>
</dbReference>
<dbReference type="Proteomes" id="UP000622860">
    <property type="component" value="Unassembled WGS sequence"/>
</dbReference>
<reference evidence="1" key="2">
    <citation type="submission" date="2020-09" db="EMBL/GenBank/DDBJ databases">
        <authorList>
            <person name="Sun Q."/>
            <person name="Zhou Y."/>
        </authorList>
    </citation>
    <scope>NUCLEOTIDE SEQUENCE</scope>
    <source>
        <strain evidence="1">CGMCC 1.12754</strain>
    </source>
</reference>
<dbReference type="RefSeq" id="WP_188454698.1">
    <property type="nucleotide sequence ID" value="NZ_BMFR01000004.1"/>
</dbReference>
<sequence>MKKLLIVLFLVMIIGFGIVGYSQTVSKSDDTIEQSTDNTASIQIQ</sequence>
<evidence type="ECO:0000313" key="1">
    <source>
        <dbReference type="EMBL" id="GGG71282.1"/>
    </source>
</evidence>
<dbReference type="AlphaFoldDB" id="A0A917H8H1"/>
<reference evidence="1" key="1">
    <citation type="journal article" date="2014" name="Int. J. Syst. Evol. Microbiol.">
        <title>Complete genome sequence of Corynebacterium casei LMG S-19264T (=DSM 44701T), isolated from a smear-ripened cheese.</title>
        <authorList>
            <consortium name="US DOE Joint Genome Institute (JGI-PGF)"/>
            <person name="Walter F."/>
            <person name="Albersmeier A."/>
            <person name="Kalinowski J."/>
            <person name="Ruckert C."/>
        </authorList>
    </citation>
    <scope>NUCLEOTIDE SEQUENCE</scope>
    <source>
        <strain evidence="1">CGMCC 1.12754</strain>
    </source>
</reference>
<keyword evidence="2" id="KW-1185">Reference proteome</keyword>
<name>A0A917H8H1_9BACI</name>
<comment type="caution">
    <text evidence="1">The sequence shown here is derived from an EMBL/GenBank/DDBJ whole genome shotgun (WGS) entry which is preliminary data.</text>
</comment>
<protein>
    <submittedName>
        <fullName evidence="1">Uncharacterized protein</fullName>
    </submittedName>
</protein>